<reference evidence="1 2" key="1">
    <citation type="journal article" date="2014" name="Genome Announc.">
        <title>Draft Genome Sequence of the Haloacid-Degrading Burkholderia caribensis Strain MBA4.</title>
        <authorList>
            <person name="Pan Y."/>
            <person name="Kong K.F."/>
            <person name="Tsang J.S."/>
        </authorList>
    </citation>
    <scope>NUCLEOTIDE SEQUENCE [LARGE SCALE GENOMIC DNA]</scope>
    <source>
        <strain evidence="1 2">MBA4</strain>
    </source>
</reference>
<gene>
    <name evidence="1" type="ORF">K788_0003116</name>
</gene>
<accession>A0A0N7JUN2</accession>
<dbReference type="KEGG" id="bcai:K788_0003116"/>
<dbReference type="AlphaFoldDB" id="A0A0N7JUN2"/>
<name>A0A0N7JUN2_9BURK</name>
<evidence type="ECO:0000313" key="1">
    <source>
        <dbReference type="EMBL" id="ALL66885.1"/>
    </source>
</evidence>
<dbReference type="EMBL" id="CP012747">
    <property type="protein sequence ID" value="ALL66885.1"/>
    <property type="molecule type" value="Genomic_DNA"/>
</dbReference>
<organism evidence="1 2">
    <name type="scientific">Paraburkholderia caribensis MBA4</name>
    <dbReference type="NCBI Taxonomy" id="1323664"/>
    <lineage>
        <taxon>Bacteria</taxon>
        <taxon>Pseudomonadati</taxon>
        <taxon>Pseudomonadota</taxon>
        <taxon>Betaproteobacteria</taxon>
        <taxon>Burkholderiales</taxon>
        <taxon>Burkholderiaceae</taxon>
        <taxon>Paraburkholderia</taxon>
    </lineage>
</organism>
<proteinExistence type="predicted"/>
<sequence>MARYWVKLPQSQVDRLCVSIGELTKNHPAAADRTIGIRG</sequence>
<evidence type="ECO:0000313" key="2">
    <source>
        <dbReference type="Proteomes" id="UP000019146"/>
    </source>
</evidence>
<protein>
    <submittedName>
        <fullName evidence="1">Uncharacterized protein</fullName>
    </submittedName>
</protein>
<dbReference type="Proteomes" id="UP000019146">
    <property type="component" value="Chromosome 2"/>
</dbReference>